<feature type="non-terminal residue" evidence="1">
    <location>
        <position position="1"/>
    </location>
</feature>
<protein>
    <submittedName>
        <fullName evidence="1">Uncharacterized protein</fullName>
    </submittedName>
</protein>
<accession>A0A5J4PP45</accession>
<reference evidence="1 2" key="1">
    <citation type="submission" date="2019-03" db="EMBL/GenBank/DDBJ databases">
        <title>Single cell metagenomics reveals metabolic interactions within the superorganism composed of flagellate Streblomastix strix and complex community of Bacteroidetes bacteria on its surface.</title>
        <authorList>
            <person name="Treitli S.C."/>
            <person name="Kolisko M."/>
            <person name="Husnik F."/>
            <person name="Keeling P."/>
            <person name="Hampl V."/>
        </authorList>
    </citation>
    <scope>NUCLEOTIDE SEQUENCE [LARGE SCALE GENOMIC DNA]</scope>
    <source>
        <strain evidence="1">ST1C</strain>
    </source>
</reference>
<gene>
    <name evidence="1" type="ORF">EZS28_056296</name>
</gene>
<dbReference type="Proteomes" id="UP000324800">
    <property type="component" value="Unassembled WGS sequence"/>
</dbReference>
<evidence type="ECO:0000313" key="1">
    <source>
        <dbReference type="EMBL" id="KAA6310540.1"/>
    </source>
</evidence>
<proteinExistence type="predicted"/>
<dbReference type="AlphaFoldDB" id="A0A5J4PP45"/>
<organism evidence="1 2">
    <name type="scientific">Streblomastix strix</name>
    <dbReference type="NCBI Taxonomy" id="222440"/>
    <lineage>
        <taxon>Eukaryota</taxon>
        <taxon>Metamonada</taxon>
        <taxon>Preaxostyla</taxon>
        <taxon>Oxymonadida</taxon>
        <taxon>Streblomastigidae</taxon>
        <taxon>Streblomastix</taxon>
    </lineage>
</organism>
<name>A0A5J4PP45_9EUKA</name>
<sequence>YPIAIINKDPEAYSFVDIDGCQKKITIKKEKNNTISLSQVLSNGAWSLEAKFQNANGWPAIGVVQDSYDVPEGAGYWLEPPYCCIRRTV</sequence>
<evidence type="ECO:0000313" key="2">
    <source>
        <dbReference type="Proteomes" id="UP000324800"/>
    </source>
</evidence>
<comment type="caution">
    <text evidence="1">The sequence shown here is derived from an EMBL/GenBank/DDBJ whole genome shotgun (WGS) entry which is preliminary data.</text>
</comment>
<dbReference type="EMBL" id="SNRW01049699">
    <property type="protein sequence ID" value="KAA6310540.1"/>
    <property type="molecule type" value="Genomic_DNA"/>
</dbReference>